<organism evidence="2 3">
    <name type="scientific">Vibrio echinoideorum</name>
    <dbReference type="NCBI Taxonomy" id="2100116"/>
    <lineage>
        <taxon>Bacteria</taxon>
        <taxon>Pseudomonadati</taxon>
        <taxon>Pseudomonadota</taxon>
        <taxon>Gammaproteobacteria</taxon>
        <taxon>Vibrionales</taxon>
        <taxon>Vibrionaceae</taxon>
        <taxon>Vibrio</taxon>
    </lineage>
</organism>
<dbReference type="EMBL" id="JBANDX010000001">
    <property type="protein sequence ID" value="MEL0607163.1"/>
    <property type="molecule type" value="Genomic_DNA"/>
</dbReference>
<accession>A0ABU9FLS2</accession>
<dbReference type="Proteomes" id="UP001377160">
    <property type="component" value="Unassembled WGS sequence"/>
</dbReference>
<keyword evidence="3" id="KW-1185">Reference proteome</keyword>
<evidence type="ECO:0000313" key="2">
    <source>
        <dbReference type="EMBL" id="MEL0607163.1"/>
    </source>
</evidence>
<proteinExistence type="predicted"/>
<feature type="compositionally biased region" description="Basic and acidic residues" evidence="1">
    <location>
        <begin position="1"/>
        <end position="10"/>
    </location>
</feature>
<comment type="caution">
    <text evidence="2">The sequence shown here is derived from an EMBL/GenBank/DDBJ whole genome shotgun (WGS) entry which is preliminary data.</text>
</comment>
<dbReference type="RefSeq" id="WP_341634181.1">
    <property type="nucleotide sequence ID" value="NZ_JBANDX010000001.1"/>
</dbReference>
<reference evidence="2 3" key="1">
    <citation type="submission" date="2024-02" db="EMBL/GenBank/DDBJ databases">
        <title>Bacteria isolated from the canopy kelp, Nereocystis luetkeana.</title>
        <authorList>
            <person name="Pfister C.A."/>
            <person name="Younker I.T."/>
            <person name="Light S.H."/>
        </authorList>
    </citation>
    <scope>NUCLEOTIDE SEQUENCE [LARGE SCALE GENOMIC DNA]</scope>
    <source>
        <strain evidence="2 3">TI.1.15</strain>
    </source>
</reference>
<evidence type="ECO:0000256" key="1">
    <source>
        <dbReference type="SAM" id="MobiDB-lite"/>
    </source>
</evidence>
<name>A0ABU9FLS2_9VIBR</name>
<feature type="region of interest" description="Disordered" evidence="1">
    <location>
        <begin position="1"/>
        <end position="23"/>
    </location>
</feature>
<sequence>MNKPSEESDNKRKKKKKPLTKNDLIKALHDQRWDYRTSEGLAKDLKASEKEVNKYLNSEPEIRKSVMRDKYGRSLYTLKERKSTFGDYWTAFQAVNSAKTGN</sequence>
<evidence type="ECO:0000313" key="3">
    <source>
        <dbReference type="Proteomes" id="UP001377160"/>
    </source>
</evidence>
<gene>
    <name evidence="2" type="ORF">V8Z71_02495</name>
</gene>
<protein>
    <submittedName>
        <fullName evidence="2">Uncharacterized protein</fullName>
    </submittedName>
</protein>